<dbReference type="RefSeq" id="WP_008261909.1">
    <property type="nucleotide sequence ID" value="NZ_CAAHFK010000027.1"/>
</dbReference>
<evidence type="ECO:0000313" key="8">
    <source>
        <dbReference type="Proteomes" id="UP001529272"/>
    </source>
</evidence>
<gene>
    <name evidence="5" type="ORF">MYCOZU2_05518</name>
    <name evidence="6" type="ORF">QRB35_02305</name>
</gene>
<dbReference type="EMBL" id="CP015267">
    <property type="protein sequence ID" value="ASL17864.1"/>
    <property type="molecule type" value="Genomic_DNA"/>
</dbReference>
<keyword evidence="4" id="KW-0812">Transmembrane</keyword>
<comment type="subcellular location">
    <subcellularLocation>
        <location evidence="1">Membrane</location>
    </subcellularLocation>
</comment>
<organism evidence="5 7">
    <name type="scientific">Mycobacterium intracellulare subsp. chimaera</name>
    <dbReference type="NCBI Taxonomy" id="222805"/>
    <lineage>
        <taxon>Bacteria</taxon>
        <taxon>Bacillati</taxon>
        <taxon>Actinomycetota</taxon>
        <taxon>Actinomycetes</taxon>
        <taxon>Mycobacteriales</taxon>
        <taxon>Mycobacteriaceae</taxon>
        <taxon>Mycobacterium</taxon>
        <taxon>Mycobacterium avium complex (MAC)</taxon>
    </lineage>
</organism>
<dbReference type="Proteomes" id="UP001529272">
    <property type="component" value="Unassembled WGS sequence"/>
</dbReference>
<accession>A0A222SDP8</accession>
<evidence type="ECO:0008006" key="9">
    <source>
        <dbReference type="Google" id="ProtNLM"/>
    </source>
</evidence>
<proteinExistence type="predicted"/>
<reference evidence="6" key="2">
    <citation type="submission" date="2023-06" db="EMBL/GenBank/DDBJ databases">
        <title>Itaconate inhibition of nontuberculous mycobacteria.</title>
        <authorList>
            <person name="Breen P."/>
            <person name="Zimbric M."/>
            <person name="Caverly L."/>
        </authorList>
    </citation>
    <scope>NUCLEOTIDE SEQUENCE</scope>
    <source>
        <strain evidence="6">FLAC1071</strain>
    </source>
</reference>
<evidence type="ECO:0000256" key="3">
    <source>
        <dbReference type="SAM" id="MobiDB-lite"/>
    </source>
</evidence>
<feature type="region of interest" description="Disordered" evidence="3">
    <location>
        <begin position="1"/>
        <end position="45"/>
    </location>
</feature>
<feature type="compositionally biased region" description="Acidic residues" evidence="3">
    <location>
        <begin position="31"/>
        <end position="40"/>
    </location>
</feature>
<dbReference type="AlphaFoldDB" id="A0A222SDP8"/>
<dbReference type="Proteomes" id="UP000198286">
    <property type="component" value="Chromosome"/>
</dbReference>
<feature type="transmembrane region" description="Helical" evidence="4">
    <location>
        <begin position="50"/>
        <end position="72"/>
    </location>
</feature>
<evidence type="ECO:0000313" key="7">
    <source>
        <dbReference type="Proteomes" id="UP000198286"/>
    </source>
</evidence>
<name>A0A222SDP8_MYCIT</name>
<keyword evidence="8" id="KW-1185">Reference proteome</keyword>
<evidence type="ECO:0000256" key="2">
    <source>
        <dbReference type="ARBA" id="ARBA00023136"/>
    </source>
</evidence>
<sequence length="231" mass="24293">MSEGARTEPPAEEDVVDAGDDAEEGGHPTADDADDGEPGPESDPAVFSHYGVASTVLGVLSVAAVVLGVIIWSGHRDQVAERGYLSRVMQTAAGWTNVLINMNSGNVDASLQRLHDGTVGELNTYFDAAVQPYRAVVEKLQSKSAGRIDAVAIETVHHELDAQPGADRPPGSESVTTKLPPFASRTDSVLLVATSVSENAGAKPQTVHWNLRLDVSDVDGKLMISGLSSIR</sequence>
<dbReference type="GO" id="GO:0016020">
    <property type="term" value="C:membrane"/>
    <property type="evidence" value="ECO:0007669"/>
    <property type="project" value="UniProtKB-SubCell"/>
</dbReference>
<dbReference type="PANTHER" id="PTHR37042:SF4">
    <property type="entry name" value="OUTER MEMBRANE PROTEIN RV1973"/>
    <property type="match status" value="1"/>
</dbReference>
<keyword evidence="4" id="KW-1133">Transmembrane helix</keyword>
<feature type="compositionally biased region" description="Acidic residues" evidence="3">
    <location>
        <begin position="10"/>
        <end position="23"/>
    </location>
</feature>
<reference evidence="6" key="3">
    <citation type="submission" date="2023-06" db="EMBL/GenBank/DDBJ databases">
        <authorList>
            <person name="Spilker T."/>
        </authorList>
    </citation>
    <scope>NUCLEOTIDE SEQUENCE</scope>
    <source>
        <strain evidence="6">FLAC1071</strain>
    </source>
</reference>
<dbReference type="EMBL" id="JASZZX010000001">
    <property type="protein sequence ID" value="MDM3924859.1"/>
    <property type="molecule type" value="Genomic_DNA"/>
</dbReference>
<evidence type="ECO:0000256" key="1">
    <source>
        <dbReference type="ARBA" id="ARBA00004370"/>
    </source>
</evidence>
<evidence type="ECO:0000313" key="6">
    <source>
        <dbReference type="EMBL" id="MDM3924859.1"/>
    </source>
</evidence>
<evidence type="ECO:0000256" key="4">
    <source>
        <dbReference type="SAM" id="Phobius"/>
    </source>
</evidence>
<dbReference type="PANTHER" id="PTHR37042">
    <property type="entry name" value="OUTER MEMBRANE PROTEIN RV1973"/>
    <property type="match status" value="1"/>
</dbReference>
<reference evidence="5 7" key="1">
    <citation type="journal article" date="2017" name="Lancet Infect. Dis.">
        <title>Global outbreak of severe Mycobacterium chimaera disease after cardiac surgery: a molecular epidemiological study.</title>
        <authorList>
            <person name="van Ingen J."/>
            <person name="Kohl T."/>
            <person name="Kranzer K."/>
            <person name="Hasse B."/>
            <person name="Keller P."/>
            <person name="Szafranska A."/>
            <person name="Hillemann D."/>
            <person name="Chand M."/>
            <person name="Schreiber P."/>
            <person name="Sommerstein R."/>
            <person name="Berger C."/>
            <person name="Genoni M."/>
            <person name="Ruegg C."/>
            <person name="Troillet N."/>
            <person name="Widmer A.F."/>
            <person name="Becker S.L."/>
            <person name="Herrmann M."/>
            <person name="Eckmanns T."/>
            <person name="Haller S."/>
            <person name="Hoeller C."/>
            <person name="Debast S.B."/>
            <person name="Wolfhagen M.J."/>
            <person name="Hopman J."/>
            <person name="Kluytmans J."/>
            <person name="Langelaar M."/>
            <person name="Notermans D.W."/>
            <person name="ten Oever J."/>
            <person name="van den Barselaar P."/>
            <person name="Vonk A.B.A."/>
            <person name="Vos M.C."/>
            <person name="Ahmed N."/>
            <person name="Brown T."/>
            <person name="Crook D."/>
            <person name="Lamagni T."/>
            <person name="Phin N."/>
            <person name="Smith E.G."/>
            <person name="Zambon M."/>
            <person name="Serr A."/>
            <person name="Goetting T."/>
            <person name="Ebner W."/>
            <person name="Thuermer A."/>
            <person name="Utpatel C."/>
            <person name="Sproer C."/>
            <person name="Bunk B."/>
            <person name="Nubel U."/>
            <person name="Bloemberg G."/>
            <person name="Bottger E."/>
            <person name="Niemann S."/>
            <person name="Wagner D."/>
            <person name="Sax H."/>
        </authorList>
    </citation>
    <scope>NUCLEOTIDE SEQUENCE [LARGE SCALE GENOMIC DNA]</scope>
    <source>
        <strain evidence="5 7">ZUERICH-2</strain>
    </source>
</reference>
<evidence type="ECO:0000313" key="5">
    <source>
        <dbReference type="EMBL" id="ASL17864.1"/>
    </source>
</evidence>
<protein>
    <recommendedName>
        <fullName evidence="9">Mammalian cell entry protein</fullName>
    </recommendedName>
</protein>
<keyword evidence="2 4" id="KW-0472">Membrane</keyword>